<evidence type="ECO:0000313" key="4">
    <source>
        <dbReference type="Proteomes" id="UP001151760"/>
    </source>
</evidence>
<organism evidence="3 4">
    <name type="scientific">Tanacetum coccineum</name>
    <dbReference type="NCBI Taxonomy" id="301880"/>
    <lineage>
        <taxon>Eukaryota</taxon>
        <taxon>Viridiplantae</taxon>
        <taxon>Streptophyta</taxon>
        <taxon>Embryophyta</taxon>
        <taxon>Tracheophyta</taxon>
        <taxon>Spermatophyta</taxon>
        <taxon>Magnoliopsida</taxon>
        <taxon>eudicotyledons</taxon>
        <taxon>Gunneridae</taxon>
        <taxon>Pentapetalae</taxon>
        <taxon>asterids</taxon>
        <taxon>campanulids</taxon>
        <taxon>Asterales</taxon>
        <taxon>Asteraceae</taxon>
        <taxon>Asteroideae</taxon>
        <taxon>Anthemideae</taxon>
        <taxon>Anthemidinae</taxon>
        <taxon>Tanacetum</taxon>
    </lineage>
</organism>
<gene>
    <name evidence="3" type="ORF">Tco_1002268</name>
</gene>
<keyword evidence="4" id="KW-1185">Reference proteome</keyword>
<feature type="region of interest" description="Disordered" evidence="2">
    <location>
        <begin position="245"/>
        <end position="281"/>
    </location>
</feature>
<evidence type="ECO:0000256" key="2">
    <source>
        <dbReference type="SAM" id="MobiDB-lite"/>
    </source>
</evidence>
<keyword evidence="1" id="KW-0175">Coiled coil</keyword>
<evidence type="ECO:0000313" key="3">
    <source>
        <dbReference type="EMBL" id="GJT58735.1"/>
    </source>
</evidence>
<reference evidence="3" key="1">
    <citation type="journal article" date="2022" name="Int. J. Mol. Sci.">
        <title>Draft Genome of Tanacetum Coccineum: Genomic Comparison of Closely Related Tanacetum-Family Plants.</title>
        <authorList>
            <person name="Yamashiro T."/>
            <person name="Shiraishi A."/>
            <person name="Nakayama K."/>
            <person name="Satake H."/>
        </authorList>
    </citation>
    <scope>NUCLEOTIDE SEQUENCE</scope>
</reference>
<evidence type="ECO:0000256" key="1">
    <source>
        <dbReference type="SAM" id="Coils"/>
    </source>
</evidence>
<feature type="compositionally biased region" description="Polar residues" evidence="2">
    <location>
        <begin position="257"/>
        <end position="273"/>
    </location>
</feature>
<feature type="coiled-coil region" evidence="1">
    <location>
        <begin position="4"/>
        <end position="49"/>
    </location>
</feature>
<dbReference type="EMBL" id="BQNB010017043">
    <property type="protein sequence ID" value="GJT58735.1"/>
    <property type="molecule type" value="Genomic_DNA"/>
</dbReference>
<accession>A0ABQ5F613</accession>
<protein>
    <submittedName>
        <fullName evidence="3">Uncharacterized protein</fullName>
    </submittedName>
</protein>
<sequence length="440" mass="50682">MIIYTSLSKKVKSLESELKQTKQTYSIALTKLIKRVKKLEQTIKISQARRKAKVVISDAEEDKEDPSKQERILIEELDIDARISLVPPHVANQGSAGKVLIDAAKQRRDVENVQTYTRRRRAVSTGSGGVSTASELVSTAGVKAKTFNAEQEAKFKAEQEQERLDHETAMKIQEELDATERQRMTQVHQAAQGFTDDEWDDILARVAADKDFGQQLQASEIVSDEDLPRELVELVNQGNKFFAQQRAKAKRNKPMTLAQQKETGEASGSVQEQTSDEPKAEELSLEQLHQMMMKIIRVGGHIEAYQTFDDMLKKFDKDDLDKLWNLVKERFRTTKPTKDKAKELWVKLKRLFEPDANDTLWKLQRYMHNPLKWWLYDTCGVHHVSTERGHDIYMLVEKDYPLTKALATLMLCNKLRVDQYSDMTDEHLQKINIIANRPRQ</sequence>
<reference evidence="3" key="2">
    <citation type="submission" date="2022-01" db="EMBL/GenBank/DDBJ databases">
        <authorList>
            <person name="Yamashiro T."/>
            <person name="Shiraishi A."/>
            <person name="Satake H."/>
            <person name="Nakayama K."/>
        </authorList>
    </citation>
    <scope>NUCLEOTIDE SEQUENCE</scope>
</reference>
<dbReference type="Proteomes" id="UP001151760">
    <property type="component" value="Unassembled WGS sequence"/>
</dbReference>
<name>A0ABQ5F613_9ASTR</name>
<comment type="caution">
    <text evidence="3">The sequence shown here is derived from an EMBL/GenBank/DDBJ whole genome shotgun (WGS) entry which is preliminary data.</text>
</comment>
<proteinExistence type="predicted"/>